<name>A0A7R7ZSE3_ASPKA</name>
<dbReference type="GeneID" id="64954345"/>
<dbReference type="KEGG" id="aluc:AKAW2_10066S"/>
<keyword evidence="2" id="KW-1185">Reference proteome</keyword>
<proteinExistence type="predicted"/>
<evidence type="ECO:0000313" key="2">
    <source>
        <dbReference type="Proteomes" id="UP000661280"/>
    </source>
</evidence>
<reference evidence="1" key="2">
    <citation type="submission" date="2021-02" db="EMBL/GenBank/DDBJ databases">
        <title>Aspergillus luchuensis mut. kawachii IFO 4304 genome sequence.</title>
        <authorList>
            <person name="Mori K."/>
            <person name="Kadooka C."/>
            <person name="Goto M."/>
            <person name="Futagami T."/>
        </authorList>
    </citation>
    <scope>NUCLEOTIDE SEQUENCE</scope>
    <source>
        <strain evidence="1">IFO 4308</strain>
    </source>
</reference>
<gene>
    <name evidence="1" type="ORF">AKAW2_10066S</name>
</gene>
<sequence>MQFCIRSPSQPCPLGLVPSSWKRPCLTEPTVLMQNGSRTLPPVQGMFIHKIKLRHFGTQTQLVHLIDTLRILHHNDRWTNRESGPHIYWEGNSGQARPRVKKKLAPDEYRLVFRNPHGVDAEGD</sequence>
<dbReference type="Proteomes" id="UP000661280">
    <property type="component" value="Chromosome 1"/>
</dbReference>
<dbReference type="AlphaFoldDB" id="A0A7R7ZSE3"/>
<accession>A0A7R7ZSE3</accession>
<dbReference type="RefSeq" id="XP_041536786.1">
    <property type="nucleotide sequence ID" value="XM_041689656.1"/>
</dbReference>
<reference evidence="1" key="1">
    <citation type="submission" date="2021-01" db="EMBL/GenBank/DDBJ databases">
        <authorList>
            <consortium name="Aspergillus luchuensis mut. kawachii IFO 4304 genome sequencing consortium"/>
            <person name="Kazuki M."/>
            <person name="Futagami T."/>
        </authorList>
    </citation>
    <scope>NUCLEOTIDE SEQUENCE</scope>
    <source>
        <strain evidence="1">IFO 4308</strain>
    </source>
</reference>
<evidence type="ECO:0000313" key="1">
    <source>
        <dbReference type="EMBL" id="BCR93020.1"/>
    </source>
</evidence>
<dbReference type="EMBL" id="AP024425">
    <property type="protein sequence ID" value="BCR93020.1"/>
    <property type="molecule type" value="Genomic_DNA"/>
</dbReference>
<organism evidence="1 2">
    <name type="scientific">Aspergillus kawachii</name>
    <name type="common">White koji mold</name>
    <name type="synonym">Aspergillus awamori var. kawachi</name>
    <dbReference type="NCBI Taxonomy" id="1069201"/>
    <lineage>
        <taxon>Eukaryota</taxon>
        <taxon>Fungi</taxon>
        <taxon>Dikarya</taxon>
        <taxon>Ascomycota</taxon>
        <taxon>Pezizomycotina</taxon>
        <taxon>Eurotiomycetes</taxon>
        <taxon>Eurotiomycetidae</taxon>
        <taxon>Eurotiales</taxon>
        <taxon>Aspergillaceae</taxon>
        <taxon>Aspergillus</taxon>
        <taxon>Aspergillus subgen. Circumdati</taxon>
    </lineage>
</organism>
<protein>
    <submittedName>
        <fullName evidence="1">Uncharacterized protein</fullName>
    </submittedName>
</protein>